<evidence type="ECO:0008006" key="4">
    <source>
        <dbReference type="Google" id="ProtNLM"/>
    </source>
</evidence>
<gene>
    <name evidence="2" type="ORF">CEPIT_LOCUS37570</name>
</gene>
<dbReference type="AlphaFoldDB" id="A0AAV0FWJ5"/>
<evidence type="ECO:0000313" key="2">
    <source>
        <dbReference type="EMBL" id="CAH9139418.1"/>
    </source>
</evidence>
<reference evidence="2" key="1">
    <citation type="submission" date="2022-07" db="EMBL/GenBank/DDBJ databases">
        <authorList>
            <person name="Macas J."/>
            <person name="Novak P."/>
            <person name="Neumann P."/>
        </authorList>
    </citation>
    <scope>NUCLEOTIDE SEQUENCE</scope>
</reference>
<feature type="region of interest" description="Disordered" evidence="1">
    <location>
        <begin position="77"/>
        <end position="117"/>
    </location>
</feature>
<keyword evidence="3" id="KW-1185">Reference proteome</keyword>
<dbReference type="EMBL" id="CAMAPF010001015">
    <property type="protein sequence ID" value="CAH9139418.1"/>
    <property type="molecule type" value="Genomic_DNA"/>
</dbReference>
<organism evidence="2 3">
    <name type="scientific">Cuscuta epithymum</name>
    <dbReference type="NCBI Taxonomy" id="186058"/>
    <lineage>
        <taxon>Eukaryota</taxon>
        <taxon>Viridiplantae</taxon>
        <taxon>Streptophyta</taxon>
        <taxon>Embryophyta</taxon>
        <taxon>Tracheophyta</taxon>
        <taxon>Spermatophyta</taxon>
        <taxon>Magnoliopsida</taxon>
        <taxon>eudicotyledons</taxon>
        <taxon>Gunneridae</taxon>
        <taxon>Pentapetalae</taxon>
        <taxon>asterids</taxon>
        <taxon>lamiids</taxon>
        <taxon>Solanales</taxon>
        <taxon>Convolvulaceae</taxon>
        <taxon>Cuscuteae</taxon>
        <taxon>Cuscuta</taxon>
        <taxon>Cuscuta subgen. Cuscuta</taxon>
    </lineage>
</organism>
<sequence>MNYFPSCKKFQLISCMGEYNFIQEIRKASSNILEAEEIVAMKQMKLGCIPHIPWTIGNILDCVSQTCHNTIAGTRSRADKYSRNLQPKKHRKVTNTPEDDQVDYESSKSAPPIHNNP</sequence>
<name>A0AAV0FWJ5_9ASTE</name>
<evidence type="ECO:0000313" key="3">
    <source>
        <dbReference type="Proteomes" id="UP001152523"/>
    </source>
</evidence>
<comment type="caution">
    <text evidence="2">The sequence shown here is derived from an EMBL/GenBank/DDBJ whole genome shotgun (WGS) entry which is preliminary data.</text>
</comment>
<protein>
    <recommendedName>
        <fullName evidence="4">DNA-directed RNA polymerase</fullName>
    </recommendedName>
</protein>
<accession>A0AAV0FWJ5</accession>
<evidence type="ECO:0000256" key="1">
    <source>
        <dbReference type="SAM" id="MobiDB-lite"/>
    </source>
</evidence>
<proteinExistence type="predicted"/>
<dbReference type="Proteomes" id="UP001152523">
    <property type="component" value="Unassembled WGS sequence"/>
</dbReference>